<evidence type="ECO:0000256" key="10">
    <source>
        <dbReference type="RuleBase" id="RU363038"/>
    </source>
</evidence>
<comment type="similarity">
    <text evidence="1 9 10">Belongs to the class-I aminoacyl-tRNA synthetase family.</text>
</comment>
<gene>
    <name evidence="9 13" type="primary">argS</name>
    <name evidence="13" type="ORF">LRS13_13415</name>
</gene>
<protein>
    <recommendedName>
        <fullName evidence="9">Arginine--tRNA ligase</fullName>
        <ecNumber evidence="9">6.1.1.19</ecNumber>
    </recommendedName>
    <alternativeName>
        <fullName evidence="9">Arginyl-tRNA synthetase</fullName>
        <shortName evidence="9">ArgRS</shortName>
    </alternativeName>
</protein>
<evidence type="ECO:0000256" key="2">
    <source>
        <dbReference type="ARBA" id="ARBA00022490"/>
    </source>
</evidence>
<keyword evidence="5 9" id="KW-0067">ATP-binding</keyword>
<name>A0ABY5PB17_9ACTN</name>
<dbReference type="Gene3D" id="1.10.730.10">
    <property type="entry name" value="Isoleucyl-tRNA Synthetase, Domain 1"/>
    <property type="match status" value="1"/>
</dbReference>
<keyword evidence="4 9" id="KW-0547">Nucleotide-binding</keyword>
<dbReference type="EC" id="6.1.1.19" evidence="9"/>
<dbReference type="PANTHER" id="PTHR11956">
    <property type="entry name" value="ARGINYL-TRNA SYNTHETASE"/>
    <property type="match status" value="1"/>
</dbReference>
<dbReference type="InterPro" id="IPR001412">
    <property type="entry name" value="aa-tRNA-synth_I_CS"/>
</dbReference>
<dbReference type="HAMAP" id="MF_00123">
    <property type="entry name" value="Arg_tRNA_synth"/>
    <property type="match status" value="1"/>
</dbReference>
<evidence type="ECO:0000256" key="9">
    <source>
        <dbReference type="HAMAP-Rule" id="MF_00123"/>
    </source>
</evidence>
<comment type="subcellular location">
    <subcellularLocation>
        <location evidence="9">Cytoplasm</location>
    </subcellularLocation>
</comment>
<keyword evidence="2 9" id="KW-0963">Cytoplasm</keyword>
<dbReference type="SUPFAM" id="SSF52374">
    <property type="entry name" value="Nucleotidylyl transferase"/>
    <property type="match status" value="1"/>
</dbReference>
<organism evidence="13 14">
    <name type="scientific">Svornostia abyssi</name>
    <dbReference type="NCBI Taxonomy" id="2898438"/>
    <lineage>
        <taxon>Bacteria</taxon>
        <taxon>Bacillati</taxon>
        <taxon>Actinomycetota</taxon>
        <taxon>Thermoleophilia</taxon>
        <taxon>Solirubrobacterales</taxon>
        <taxon>Baekduiaceae</taxon>
        <taxon>Svornostia</taxon>
    </lineage>
</organism>
<reference evidence="14" key="1">
    <citation type="submission" date="2021-11" db="EMBL/GenBank/DDBJ databases">
        <title>Cultivation dependent microbiological survey of springs from the worlds oldest radium mine currently devoted to the extraction of radon-saturated water.</title>
        <authorList>
            <person name="Kapinusova G."/>
            <person name="Smrhova T."/>
            <person name="Strejcek M."/>
            <person name="Suman J."/>
            <person name="Jani K."/>
            <person name="Pajer P."/>
            <person name="Uhlik O."/>
        </authorList>
    </citation>
    <scope>NUCLEOTIDE SEQUENCE [LARGE SCALE GENOMIC DNA]</scope>
    <source>
        <strain evidence="14">J379</strain>
    </source>
</reference>
<evidence type="ECO:0000256" key="4">
    <source>
        <dbReference type="ARBA" id="ARBA00022741"/>
    </source>
</evidence>
<dbReference type="NCBIfam" id="TIGR00456">
    <property type="entry name" value="argS"/>
    <property type="match status" value="1"/>
</dbReference>
<feature type="domain" description="Arginyl tRNA synthetase N-terminal" evidence="12">
    <location>
        <begin position="12"/>
        <end position="98"/>
    </location>
</feature>
<dbReference type="InterPro" id="IPR005148">
    <property type="entry name" value="Arg-tRNA-synth_N"/>
</dbReference>
<dbReference type="InterPro" id="IPR009080">
    <property type="entry name" value="tRNAsynth_Ia_anticodon-bd"/>
</dbReference>
<comment type="catalytic activity">
    <reaction evidence="8 9">
        <text>tRNA(Arg) + L-arginine + ATP = L-arginyl-tRNA(Arg) + AMP + diphosphate</text>
        <dbReference type="Rhea" id="RHEA:20301"/>
        <dbReference type="Rhea" id="RHEA-COMP:9658"/>
        <dbReference type="Rhea" id="RHEA-COMP:9673"/>
        <dbReference type="ChEBI" id="CHEBI:30616"/>
        <dbReference type="ChEBI" id="CHEBI:32682"/>
        <dbReference type="ChEBI" id="CHEBI:33019"/>
        <dbReference type="ChEBI" id="CHEBI:78442"/>
        <dbReference type="ChEBI" id="CHEBI:78513"/>
        <dbReference type="ChEBI" id="CHEBI:456215"/>
        <dbReference type="EC" id="6.1.1.19"/>
    </reaction>
</comment>
<dbReference type="SUPFAM" id="SSF47323">
    <property type="entry name" value="Anticodon-binding domain of a subclass of class I aminoacyl-tRNA synthetases"/>
    <property type="match status" value="1"/>
</dbReference>
<dbReference type="PRINTS" id="PR01038">
    <property type="entry name" value="TRNASYNTHARG"/>
</dbReference>
<keyword evidence="6 9" id="KW-0648">Protein biosynthesis</keyword>
<dbReference type="SMART" id="SM01016">
    <property type="entry name" value="Arg_tRNA_synt_N"/>
    <property type="match status" value="1"/>
</dbReference>
<evidence type="ECO:0000256" key="5">
    <source>
        <dbReference type="ARBA" id="ARBA00022840"/>
    </source>
</evidence>
<evidence type="ECO:0000256" key="7">
    <source>
        <dbReference type="ARBA" id="ARBA00023146"/>
    </source>
</evidence>
<dbReference type="SUPFAM" id="SSF55190">
    <property type="entry name" value="Arginyl-tRNA synthetase (ArgRS), N-terminal 'additional' domain"/>
    <property type="match status" value="1"/>
</dbReference>
<dbReference type="Pfam" id="PF00750">
    <property type="entry name" value="tRNA-synt_1d"/>
    <property type="match status" value="2"/>
</dbReference>
<dbReference type="InterPro" id="IPR035684">
    <property type="entry name" value="ArgRS_core"/>
</dbReference>
<dbReference type="Gene3D" id="3.30.1360.70">
    <property type="entry name" value="Arginyl tRNA synthetase N-terminal domain"/>
    <property type="match status" value="1"/>
</dbReference>
<dbReference type="Pfam" id="PF05746">
    <property type="entry name" value="DALR_1"/>
    <property type="match status" value="1"/>
</dbReference>
<dbReference type="PROSITE" id="PS00178">
    <property type="entry name" value="AA_TRNA_LIGASE_I"/>
    <property type="match status" value="1"/>
</dbReference>
<feature type="short sequence motif" description="'HIGH' region" evidence="9">
    <location>
        <begin position="135"/>
        <end position="145"/>
    </location>
</feature>
<keyword evidence="7 9" id="KW-0030">Aminoacyl-tRNA synthetase</keyword>
<dbReference type="GO" id="GO:0004814">
    <property type="term" value="F:arginine-tRNA ligase activity"/>
    <property type="evidence" value="ECO:0007669"/>
    <property type="project" value="UniProtKB-EC"/>
</dbReference>
<evidence type="ECO:0000256" key="1">
    <source>
        <dbReference type="ARBA" id="ARBA00005594"/>
    </source>
</evidence>
<evidence type="ECO:0000313" key="13">
    <source>
        <dbReference type="EMBL" id="UUY01722.1"/>
    </source>
</evidence>
<dbReference type="Gene3D" id="3.40.50.620">
    <property type="entry name" value="HUPs"/>
    <property type="match status" value="1"/>
</dbReference>
<evidence type="ECO:0000256" key="8">
    <source>
        <dbReference type="ARBA" id="ARBA00049339"/>
    </source>
</evidence>
<dbReference type="EMBL" id="CP088295">
    <property type="protein sequence ID" value="UUY01722.1"/>
    <property type="molecule type" value="Genomic_DNA"/>
</dbReference>
<dbReference type="InterPro" id="IPR014729">
    <property type="entry name" value="Rossmann-like_a/b/a_fold"/>
</dbReference>
<dbReference type="RefSeq" id="WP_353862271.1">
    <property type="nucleotide sequence ID" value="NZ_CP088295.1"/>
</dbReference>
<dbReference type="InterPro" id="IPR036695">
    <property type="entry name" value="Arg-tRNA-synth_N_sf"/>
</dbReference>
<dbReference type="SMART" id="SM00836">
    <property type="entry name" value="DALR_1"/>
    <property type="match status" value="1"/>
</dbReference>
<comment type="subunit">
    <text evidence="9">Monomer.</text>
</comment>
<dbReference type="InterPro" id="IPR008909">
    <property type="entry name" value="DALR_anticod-bd"/>
</dbReference>
<evidence type="ECO:0000256" key="6">
    <source>
        <dbReference type="ARBA" id="ARBA00022917"/>
    </source>
</evidence>
<evidence type="ECO:0000259" key="12">
    <source>
        <dbReference type="SMART" id="SM01016"/>
    </source>
</evidence>
<keyword evidence="14" id="KW-1185">Reference proteome</keyword>
<proteinExistence type="inferred from homology"/>
<evidence type="ECO:0000259" key="11">
    <source>
        <dbReference type="SMART" id="SM00836"/>
    </source>
</evidence>
<dbReference type="InterPro" id="IPR001278">
    <property type="entry name" value="Arg-tRNA-ligase"/>
</dbReference>
<evidence type="ECO:0000313" key="14">
    <source>
        <dbReference type="Proteomes" id="UP001058860"/>
    </source>
</evidence>
<dbReference type="Proteomes" id="UP001058860">
    <property type="component" value="Chromosome"/>
</dbReference>
<sequence>MSPSPAATAPLDVLRGALRDAAHAVGGDSQAGERATLERPKRDDFGDYATNVAMLLAPVVGGPPRDIAGKVGEELQTRLGPLLERVDVAGPGFLNLFLSDDWHAAALAHVLAAGDAFGGGEAPVAEKINVEFVSANPTGPLHVGHARNAAYGDALSRIFAFHGHEVTREYYVNDFGSQIARLAESVRARAKGEDVAEDGYQGDYVQAIADAIPDAATMDLDALGQRSVALMTERIRDSLHFFGVNFDVWFSERSLHEPKPALAGQDPVTHAFERLAELDQTYAHEDALWLRSSAHGDDKDRVLVRSTGDHTYFASDIAYMLDKRERGFDRLMYVLGADHHGYKARMAAAYESLGGDVASLDLLIMQFVHLVERGERSSMSKRSGEFVTLDDLVAEIGVDAARWFLLQRSHDTTIDLDLDLAREESSDNPVYYVQYAHARIASVLDKAGADRVAAALAAERAAVAMHPAEKALVKKLLMFPAEIAEAATRRAPHRVSSYALELAQTFTAFYRDCQVVGAEGDGVEDLRIALCVASQTTIATALRLLGVSTPDTM</sequence>
<accession>A0ABY5PB17</accession>
<keyword evidence="3 9" id="KW-0436">Ligase</keyword>
<dbReference type="PANTHER" id="PTHR11956:SF5">
    <property type="entry name" value="ARGININE--TRNA LIGASE, CYTOPLASMIC"/>
    <property type="match status" value="1"/>
</dbReference>
<feature type="domain" description="DALR anticodon binding" evidence="11">
    <location>
        <begin position="433"/>
        <end position="553"/>
    </location>
</feature>
<evidence type="ECO:0000256" key="3">
    <source>
        <dbReference type="ARBA" id="ARBA00022598"/>
    </source>
</evidence>
<dbReference type="CDD" id="cd00671">
    <property type="entry name" value="ArgRS_core"/>
    <property type="match status" value="1"/>
</dbReference>
<dbReference type="Pfam" id="PF03485">
    <property type="entry name" value="Arg_tRNA_synt_N"/>
    <property type="match status" value="1"/>
</dbReference>